<feature type="domain" description="PDZ" evidence="2">
    <location>
        <begin position="111"/>
        <end position="161"/>
    </location>
</feature>
<dbReference type="InterPro" id="IPR014721">
    <property type="entry name" value="Ribsml_uS5_D2-typ_fold_subgr"/>
</dbReference>
<organism evidence="4 5">
    <name type="scientific">Sporosarcina aquimarina</name>
    <dbReference type="NCBI Taxonomy" id="114975"/>
    <lineage>
        <taxon>Bacteria</taxon>
        <taxon>Bacillati</taxon>
        <taxon>Bacillota</taxon>
        <taxon>Bacilli</taxon>
        <taxon>Bacillales</taxon>
        <taxon>Caryophanaceae</taxon>
        <taxon>Sporosarcina</taxon>
    </lineage>
</organism>
<dbReference type="SMART" id="SM00228">
    <property type="entry name" value="PDZ"/>
    <property type="match status" value="1"/>
</dbReference>
<dbReference type="EMBL" id="JAUBDH010000002">
    <property type="protein sequence ID" value="MDW0109329.1"/>
    <property type="molecule type" value="Genomic_DNA"/>
</dbReference>
<dbReference type="InterPro" id="IPR027065">
    <property type="entry name" value="Lon_Prtase"/>
</dbReference>
<feature type="domain" description="Lon proteolytic" evidence="3">
    <location>
        <begin position="228"/>
        <end position="345"/>
    </location>
</feature>
<dbReference type="GO" id="GO:0008233">
    <property type="term" value="F:peptidase activity"/>
    <property type="evidence" value="ECO:0007669"/>
    <property type="project" value="UniProtKB-KW"/>
</dbReference>
<dbReference type="EC" id="3.4.21.53" evidence="1"/>
<keyword evidence="1 4" id="KW-0645">Protease</keyword>
<evidence type="ECO:0000313" key="4">
    <source>
        <dbReference type="EMBL" id="MDW0109329.1"/>
    </source>
</evidence>
<reference evidence="4 5" key="1">
    <citation type="submission" date="2023-06" db="EMBL/GenBank/DDBJ databases">
        <title>Sporosarcina sp. nov., isolated from Korean traditional fermented seafood 'Jeotgal'.</title>
        <authorList>
            <person name="Yang A.-I."/>
            <person name="Shin N.-R."/>
        </authorList>
    </citation>
    <scope>NUCLEOTIDE SEQUENCE [LARGE SCALE GENOMIC DNA]</scope>
    <source>
        <strain evidence="4 5">KCTC3840</strain>
    </source>
</reference>
<dbReference type="InterPro" id="IPR001478">
    <property type="entry name" value="PDZ"/>
</dbReference>
<proteinExistence type="inferred from homology"/>
<sequence length="349" mass="38252">MTIKRIGITAIITVLIALFMVYPLDSYVSQPGGAYELSPLVKVENGDEEDKGTFSLMTISVGKATPATYFWSKVSDKMKLLPASKVRRRGENDQEYNMRQLRLMSDSQFNAISVAFEKAGKPVEIDFTGIYIQHVVEGSASDGKLQAGDRIVGVDGKPLLEPDQFATYVADQRKEDTIQVEAERDGEKFETDITLKEIPETEGKVGLGIQFLVDRSLKTIPKVNFNTSEIGGPSAGLMFTLEIINQLDTKDISKGYTVAGTGEMMPGGTVGRIGGIDFKVMAADRDGMEIFFAPDDELPEEVKAANPGIKSNYEEAAETAKKIGTKMKIVPVKTVDDALEYLDKLKPKK</sequence>
<dbReference type="Gene3D" id="3.30.230.10">
    <property type="match status" value="1"/>
</dbReference>
<dbReference type="Pfam" id="PF05362">
    <property type="entry name" value="Lon_C"/>
    <property type="match status" value="1"/>
</dbReference>
<dbReference type="InterPro" id="IPR008269">
    <property type="entry name" value="Lon_proteolytic"/>
</dbReference>
<evidence type="ECO:0000256" key="1">
    <source>
        <dbReference type="PROSITE-ProRule" id="PRU01122"/>
    </source>
</evidence>
<dbReference type="Gene3D" id="2.30.42.10">
    <property type="match status" value="1"/>
</dbReference>
<accession>A0ABU4FX85</accession>
<evidence type="ECO:0000313" key="5">
    <source>
        <dbReference type="Proteomes" id="UP001280629"/>
    </source>
</evidence>
<dbReference type="Pfam" id="PF13180">
    <property type="entry name" value="PDZ_2"/>
    <property type="match status" value="1"/>
</dbReference>
<dbReference type="PANTHER" id="PTHR10046">
    <property type="entry name" value="ATP DEPENDENT LON PROTEASE FAMILY MEMBER"/>
    <property type="match status" value="1"/>
</dbReference>
<keyword evidence="1 4" id="KW-0378">Hydrolase</keyword>
<dbReference type="InterPro" id="IPR020568">
    <property type="entry name" value="Ribosomal_Su5_D2-typ_SF"/>
</dbReference>
<evidence type="ECO:0000259" key="3">
    <source>
        <dbReference type="PROSITE" id="PS51786"/>
    </source>
</evidence>
<protein>
    <recommendedName>
        <fullName evidence="1">endopeptidase La</fullName>
        <ecNumber evidence="1">3.4.21.53</ecNumber>
    </recommendedName>
</protein>
<dbReference type="InterPro" id="IPR036034">
    <property type="entry name" value="PDZ_sf"/>
</dbReference>
<feature type="active site" evidence="1">
    <location>
        <position position="234"/>
    </location>
</feature>
<keyword evidence="1" id="KW-0720">Serine protease</keyword>
<keyword evidence="5" id="KW-1185">Reference proteome</keyword>
<comment type="catalytic activity">
    <reaction evidence="1">
        <text>Hydrolysis of proteins in presence of ATP.</text>
        <dbReference type="EC" id="3.4.21.53"/>
    </reaction>
</comment>
<dbReference type="SUPFAM" id="SSF50156">
    <property type="entry name" value="PDZ domain-like"/>
    <property type="match status" value="1"/>
</dbReference>
<dbReference type="PROSITE" id="PS50106">
    <property type="entry name" value="PDZ"/>
    <property type="match status" value="1"/>
</dbReference>
<name>A0ABU4FX85_9BACL</name>
<dbReference type="Proteomes" id="UP001280629">
    <property type="component" value="Unassembled WGS sequence"/>
</dbReference>
<dbReference type="SUPFAM" id="SSF54211">
    <property type="entry name" value="Ribosomal protein S5 domain 2-like"/>
    <property type="match status" value="1"/>
</dbReference>
<comment type="caution">
    <text evidence="4">The sequence shown here is derived from an EMBL/GenBank/DDBJ whole genome shotgun (WGS) entry which is preliminary data.</text>
</comment>
<comment type="similarity">
    <text evidence="1">Belongs to the peptidase S16 family.</text>
</comment>
<evidence type="ECO:0000259" key="2">
    <source>
        <dbReference type="PROSITE" id="PS50106"/>
    </source>
</evidence>
<dbReference type="GO" id="GO:0006508">
    <property type="term" value="P:proteolysis"/>
    <property type="evidence" value="ECO:0007669"/>
    <property type="project" value="UniProtKB-KW"/>
</dbReference>
<dbReference type="NCBIfam" id="NF041438">
    <property type="entry name" value="SepM_fam_S16"/>
    <property type="match status" value="1"/>
</dbReference>
<dbReference type="PROSITE" id="PS51786">
    <property type="entry name" value="LON_PROTEOLYTIC"/>
    <property type="match status" value="1"/>
</dbReference>
<feature type="active site" evidence="1">
    <location>
        <position position="279"/>
    </location>
</feature>
<gene>
    <name evidence="4" type="ORF">QT716_04580</name>
</gene>